<comment type="caution">
    <text evidence="1">The sequence shown here is derived from an EMBL/GenBank/DDBJ whole genome shotgun (WGS) entry which is preliminary data.</text>
</comment>
<proteinExistence type="predicted"/>
<dbReference type="InterPro" id="IPR008972">
    <property type="entry name" value="Cupredoxin"/>
</dbReference>
<sequence>MSDPRATCGRTFSTPGDFRYHCKVHPIETGIVKVFFPAD</sequence>
<protein>
    <submittedName>
        <fullName evidence="1">Plastocyanin</fullName>
    </submittedName>
</protein>
<dbReference type="Proteomes" id="UP000528608">
    <property type="component" value="Unassembled WGS sequence"/>
</dbReference>
<accession>A0A7W8F4E8</accession>
<evidence type="ECO:0000313" key="2">
    <source>
        <dbReference type="Proteomes" id="UP000528608"/>
    </source>
</evidence>
<organism evidence="1 2">
    <name type="scientific">Streptomyces eurocidicus</name>
    <name type="common">Streptoverticillium eurocidicus</name>
    <dbReference type="NCBI Taxonomy" id="66423"/>
    <lineage>
        <taxon>Bacteria</taxon>
        <taxon>Bacillati</taxon>
        <taxon>Actinomycetota</taxon>
        <taxon>Actinomycetes</taxon>
        <taxon>Kitasatosporales</taxon>
        <taxon>Streptomycetaceae</taxon>
        <taxon>Streptomyces</taxon>
    </lineage>
</organism>
<evidence type="ECO:0000313" key="1">
    <source>
        <dbReference type="EMBL" id="MBB5121652.1"/>
    </source>
</evidence>
<gene>
    <name evidence="1" type="ORF">FHS36_005121</name>
</gene>
<reference evidence="1 2" key="1">
    <citation type="submission" date="2020-08" db="EMBL/GenBank/DDBJ databases">
        <title>Genomic Encyclopedia of Type Strains, Phase III (KMG-III): the genomes of soil and plant-associated and newly described type strains.</title>
        <authorList>
            <person name="Whitman W."/>
        </authorList>
    </citation>
    <scope>NUCLEOTIDE SEQUENCE [LARGE SCALE GENOMIC DNA]</scope>
    <source>
        <strain evidence="1 2">CECT 3259</strain>
    </source>
</reference>
<name>A0A7W8F4E8_STREU</name>
<dbReference type="Gene3D" id="2.60.40.420">
    <property type="entry name" value="Cupredoxins - blue copper proteins"/>
    <property type="match status" value="1"/>
</dbReference>
<dbReference type="EMBL" id="JACHJF010000020">
    <property type="protein sequence ID" value="MBB5121652.1"/>
    <property type="molecule type" value="Genomic_DNA"/>
</dbReference>
<dbReference type="AlphaFoldDB" id="A0A7W8F4E8"/>